<proteinExistence type="predicted"/>
<dbReference type="Proteomes" id="UP000221961">
    <property type="component" value="Chromosome"/>
</dbReference>
<dbReference type="AlphaFoldDB" id="A0A291RPR7"/>
<sequence>MKEWFGVVPVFEFSATASCRSRGLSVSLRCIWVVKPALGMLGSIGRRDALGSISAVARVMVLSWCGGAVSDFQPASLWAVLRICGLSIPMR</sequence>
<reference evidence="1 2" key="1">
    <citation type="submission" date="2017-10" db="EMBL/GenBank/DDBJ databases">
        <title>Comparative genomics between pathogenic Norcardia.</title>
        <authorList>
            <person name="Zeng L."/>
        </authorList>
    </citation>
    <scope>NUCLEOTIDE SEQUENCE [LARGE SCALE GENOMIC DNA]</scope>
    <source>
        <strain evidence="1 2">NC_YFY_NT001</strain>
    </source>
</reference>
<gene>
    <name evidence="1" type="ORF">CRH09_26510</name>
</gene>
<dbReference type="EMBL" id="CP023778">
    <property type="protein sequence ID" value="ATL69204.1"/>
    <property type="molecule type" value="Genomic_DNA"/>
</dbReference>
<name>A0A291RPR7_9NOCA</name>
<evidence type="ECO:0000313" key="1">
    <source>
        <dbReference type="EMBL" id="ATL69204.1"/>
    </source>
</evidence>
<protein>
    <submittedName>
        <fullName evidence="1">Uncharacterized protein</fullName>
    </submittedName>
</protein>
<organism evidence="1 2">
    <name type="scientific">Nocardia terpenica</name>
    <dbReference type="NCBI Taxonomy" id="455432"/>
    <lineage>
        <taxon>Bacteria</taxon>
        <taxon>Bacillati</taxon>
        <taxon>Actinomycetota</taxon>
        <taxon>Actinomycetes</taxon>
        <taxon>Mycobacteriales</taxon>
        <taxon>Nocardiaceae</taxon>
        <taxon>Nocardia</taxon>
    </lineage>
</organism>
<evidence type="ECO:0000313" key="2">
    <source>
        <dbReference type="Proteomes" id="UP000221961"/>
    </source>
</evidence>
<accession>A0A291RPR7</accession>
<dbReference type="KEGG" id="ntp:CRH09_26510"/>